<protein>
    <submittedName>
        <fullName evidence="1">Uncharacterized protein</fullName>
    </submittedName>
</protein>
<dbReference type="AlphaFoldDB" id="A0AB73RNH7"/>
<evidence type="ECO:0000313" key="1">
    <source>
        <dbReference type="EMBL" id="PEK27553.1"/>
    </source>
</evidence>
<reference evidence="1 2" key="1">
    <citation type="submission" date="2017-09" db="EMBL/GenBank/DDBJ databases">
        <title>Large-scale bioinformatics analysis of Bacillus genomes uncovers conserved roles of natural products in bacterial physiology.</title>
        <authorList>
            <consortium name="Agbiome Team Llc"/>
            <person name="Bleich R.M."/>
            <person name="Kirk G.J."/>
            <person name="Santa Maria K.C."/>
            <person name="Allen S.E."/>
            <person name="Farag S."/>
            <person name="Shank E.A."/>
            <person name="Bowers A."/>
        </authorList>
    </citation>
    <scope>NUCLEOTIDE SEQUENCE [LARGE SCALE GENOMIC DNA]</scope>
    <source>
        <strain evidence="1 2">AFS000414</strain>
    </source>
</reference>
<name>A0AB73RNH7_9BACI</name>
<accession>A0AB73RNH7</accession>
<evidence type="ECO:0000313" key="2">
    <source>
        <dbReference type="Proteomes" id="UP000220435"/>
    </source>
</evidence>
<dbReference type="EMBL" id="NUFG01000001">
    <property type="protein sequence ID" value="PEK27553.1"/>
    <property type="molecule type" value="Genomic_DNA"/>
</dbReference>
<gene>
    <name evidence="1" type="ORF">CN694_00715</name>
</gene>
<organism evidence="1 2">
    <name type="scientific">Bacillus wiedmannii</name>
    <dbReference type="NCBI Taxonomy" id="1890302"/>
    <lineage>
        <taxon>Bacteria</taxon>
        <taxon>Bacillati</taxon>
        <taxon>Bacillota</taxon>
        <taxon>Bacilli</taxon>
        <taxon>Bacillales</taxon>
        <taxon>Bacillaceae</taxon>
        <taxon>Bacillus</taxon>
        <taxon>Bacillus cereus group</taxon>
    </lineage>
</organism>
<dbReference type="Proteomes" id="UP000220435">
    <property type="component" value="Unassembled WGS sequence"/>
</dbReference>
<sequence length="69" mass="8573">MKNTNKSYALLYIEDLRESKPIIIYQRFFKYIYRNLKYINDFFDISTIRQRISTYRQIVTQNLTHNNIM</sequence>
<proteinExistence type="predicted"/>
<comment type="caution">
    <text evidence="1">The sequence shown here is derived from an EMBL/GenBank/DDBJ whole genome shotgun (WGS) entry which is preliminary data.</text>
</comment>